<feature type="transmembrane region" description="Helical" evidence="1">
    <location>
        <begin position="261"/>
        <end position="288"/>
    </location>
</feature>
<evidence type="ECO:0000256" key="1">
    <source>
        <dbReference type="SAM" id="Phobius"/>
    </source>
</evidence>
<feature type="transmembrane region" description="Helical" evidence="1">
    <location>
        <begin position="235"/>
        <end position="255"/>
    </location>
</feature>
<reference evidence="3" key="1">
    <citation type="journal article" date="2014" name="Int. J. Syst. Evol. Microbiol.">
        <title>Complete genome sequence of Corynebacterium casei LMG S-19264T (=DSM 44701T), isolated from a smear-ripened cheese.</title>
        <authorList>
            <consortium name="US DOE Joint Genome Institute (JGI-PGF)"/>
            <person name="Walter F."/>
            <person name="Albersmeier A."/>
            <person name="Kalinowski J."/>
            <person name="Ruckert C."/>
        </authorList>
    </citation>
    <scope>NUCLEOTIDE SEQUENCE</scope>
    <source>
        <strain evidence="3">KCTC 32501</strain>
    </source>
</reference>
<dbReference type="AlphaFoldDB" id="A0A8J3CHQ2"/>
<dbReference type="InterPro" id="IPR007349">
    <property type="entry name" value="DUF418"/>
</dbReference>
<evidence type="ECO:0000313" key="4">
    <source>
        <dbReference type="Proteomes" id="UP000614287"/>
    </source>
</evidence>
<gene>
    <name evidence="3" type="ORF">GCM10009007_12670</name>
</gene>
<dbReference type="RefSeq" id="WP_189493111.1">
    <property type="nucleotide sequence ID" value="NZ_BMZG01000006.1"/>
</dbReference>
<evidence type="ECO:0000259" key="2">
    <source>
        <dbReference type="Pfam" id="PF04235"/>
    </source>
</evidence>
<reference evidence="3" key="2">
    <citation type="submission" date="2020-09" db="EMBL/GenBank/DDBJ databases">
        <authorList>
            <person name="Sun Q."/>
            <person name="Kim S."/>
        </authorList>
    </citation>
    <scope>NUCLEOTIDE SEQUENCE</scope>
    <source>
        <strain evidence="3">KCTC 32501</strain>
    </source>
</reference>
<feature type="transmembrane region" description="Helical" evidence="1">
    <location>
        <begin position="91"/>
        <end position="116"/>
    </location>
</feature>
<accession>A0A8J3CHQ2</accession>
<proteinExistence type="predicted"/>
<dbReference type="EMBL" id="BMZG01000006">
    <property type="protein sequence ID" value="GHA73240.1"/>
    <property type="molecule type" value="Genomic_DNA"/>
</dbReference>
<keyword evidence="1" id="KW-0472">Membrane</keyword>
<organism evidence="3 4">
    <name type="scientific">Formosimonas limnophila</name>
    <dbReference type="NCBI Taxonomy" id="1384487"/>
    <lineage>
        <taxon>Bacteria</taxon>
        <taxon>Pseudomonadati</taxon>
        <taxon>Pseudomonadota</taxon>
        <taxon>Betaproteobacteria</taxon>
        <taxon>Burkholderiales</taxon>
        <taxon>Burkholderiaceae</taxon>
        <taxon>Formosimonas</taxon>
    </lineage>
</organism>
<feature type="transmembrane region" description="Helical" evidence="1">
    <location>
        <begin position="334"/>
        <end position="354"/>
    </location>
</feature>
<evidence type="ECO:0000313" key="3">
    <source>
        <dbReference type="EMBL" id="GHA73240.1"/>
    </source>
</evidence>
<protein>
    <recommendedName>
        <fullName evidence="2">DUF418 domain-containing protein</fullName>
    </recommendedName>
</protein>
<feature type="transmembrane region" description="Helical" evidence="1">
    <location>
        <begin position="51"/>
        <end position="70"/>
    </location>
</feature>
<dbReference type="PANTHER" id="PTHR30590:SF2">
    <property type="entry name" value="INNER MEMBRANE PROTEIN"/>
    <property type="match status" value="1"/>
</dbReference>
<feature type="transmembrane region" description="Helical" evidence="1">
    <location>
        <begin position="309"/>
        <end position="328"/>
    </location>
</feature>
<keyword evidence="1" id="KW-1133">Transmembrane helix</keyword>
<keyword evidence="4" id="KW-1185">Reference proteome</keyword>
<dbReference type="Proteomes" id="UP000614287">
    <property type="component" value="Unassembled WGS sequence"/>
</dbReference>
<feature type="domain" description="DUF418" evidence="2">
    <location>
        <begin position="214"/>
        <end position="369"/>
    </location>
</feature>
<comment type="caution">
    <text evidence="3">The sequence shown here is derived from an EMBL/GenBank/DDBJ whole genome shotgun (WGS) entry which is preliminary data.</text>
</comment>
<dbReference type="Pfam" id="PF04235">
    <property type="entry name" value="DUF418"/>
    <property type="match status" value="1"/>
</dbReference>
<feature type="transmembrane region" description="Helical" evidence="1">
    <location>
        <begin position="136"/>
        <end position="155"/>
    </location>
</feature>
<feature type="transmembrane region" description="Helical" evidence="1">
    <location>
        <begin position="12"/>
        <end position="31"/>
    </location>
</feature>
<name>A0A8J3CHQ2_9BURK</name>
<sequence>MNRQIEVDFIRMAALIGICVVNVPFMALPTEQLFALPANRWDISASLFTEVFFQLKFFLLFSFIFGWGMAIQQLAAASKGEHFKSRYFRRIMGLAIFGVLNATLVFSGDILVLYAILGSLLWLMEDHEPRALLKRAAWMIPVSMACLILLAVLMEESTTQMPLGSEIFSLPSLGGSFVDATQARLADWPETFLVLLLLQGPLAFAAFLVGLAAAKSDFFAPNSPYFKSLTRRAPWLLLLALALNVWYSLASAGLLPQNATMLNFVGFILISVGAPLLSAVYLVTFILLARRWSAPYLLVLSGKNTLSTYILQGVISGWVFGGYGLGLFGDLDQAALLGLALLISLISMTCVGIYTHYMGRGPLEQVLRLISH</sequence>
<keyword evidence="1" id="KW-0812">Transmembrane</keyword>
<feature type="transmembrane region" description="Helical" evidence="1">
    <location>
        <begin position="192"/>
        <end position="214"/>
    </location>
</feature>
<dbReference type="PANTHER" id="PTHR30590">
    <property type="entry name" value="INNER MEMBRANE PROTEIN"/>
    <property type="match status" value="1"/>
</dbReference>
<dbReference type="InterPro" id="IPR052529">
    <property type="entry name" value="Bact_Transport_Assoc"/>
</dbReference>